<keyword evidence="2" id="KW-0472">Membrane</keyword>
<feature type="coiled-coil region" evidence="1">
    <location>
        <begin position="246"/>
        <end position="301"/>
    </location>
</feature>
<organism evidence="3 4">
    <name type="scientific">Paenibacillus amylolyticus</name>
    <dbReference type="NCBI Taxonomy" id="1451"/>
    <lineage>
        <taxon>Bacteria</taxon>
        <taxon>Bacillati</taxon>
        <taxon>Bacillota</taxon>
        <taxon>Bacilli</taxon>
        <taxon>Bacillales</taxon>
        <taxon>Paenibacillaceae</taxon>
        <taxon>Paenibacillus</taxon>
    </lineage>
</organism>
<sequence>MMHRFNSERAKGEKAVYEVRHEPRSRLKKEVRYEPRQILKSKARHVVNHQVSYGVSHRAMDKVPGETMDKLPQGAIADISTAGRPQTKRITSLRLLVPLVIVFSLILNLSLPTITEAAGIELGVTAQKAWNDVLNKADRQTKASLQRAYENVGSLEGQGKTWEQKTKALHTSNMAELKRLQASIRQTDEKKIASLTQSLERTQARYEPLFALYTAVNKQLDAARATKNKEWTAVVRAQADTLKPAVQLAREEIRMKKSELAEARKRKNTEIKRLRSMLSGADSVKRQIQTAKKQVSLTKERYSNVLKQFKQSLKQAQPSRVLSSLNQLVSATEKWTSTKQHVYTLEQKVSNHYIKVNQELAKRK</sequence>
<gene>
    <name evidence="3" type="ORF">J2W91_005592</name>
</gene>
<keyword evidence="1" id="KW-0175">Coiled coil</keyword>
<proteinExistence type="predicted"/>
<evidence type="ECO:0000256" key="2">
    <source>
        <dbReference type="SAM" id="Phobius"/>
    </source>
</evidence>
<feature type="transmembrane region" description="Helical" evidence="2">
    <location>
        <begin position="93"/>
        <end position="111"/>
    </location>
</feature>
<evidence type="ECO:0000313" key="4">
    <source>
        <dbReference type="Proteomes" id="UP001254832"/>
    </source>
</evidence>
<accession>A0AAP5H743</accession>
<evidence type="ECO:0000313" key="3">
    <source>
        <dbReference type="EMBL" id="MDR6727067.1"/>
    </source>
</evidence>
<dbReference type="EMBL" id="JAVDTR010000022">
    <property type="protein sequence ID" value="MDR6727067.1"/>
    <property type="molecule type" value="Genomic_DNA"/>
</dbReference>
<protein>
    <submittedName>
        <fullName evidence="3">ElaB/YqjD/DUF883 family membrane-anchored ribosome-binding protein</fullName>
    </submittedName>
</protein>
<keyword evidence="2" id="KW-1133">Transmembrane helix</keyword>
<name>A0AAP5H743_PAEAM</name>
<comment type="caution">
    <text evidence="3">The sequence shown here is derived from an EMBL/GenBank/DDBJ whole genome shotgun (WGS) entry which is preliminary data.</text>
</comment>
<keyword evidence="2" id="KW-0812">Transmembrane</keyword>
<reference evidence="3" key="1">
    <citation type="submission" date="2023-07" db="EMBL/GenBank/DDBJ databases">
        <title>Sorghum-associated microbial communities from plants grown in Nebraska, USA.</title>
        <authorList>
            <person name="Schachtman D."/>
        </authorList>
    </citation>
    <scope>NUCLEOTIDE SEQUENCE</scope>
    <source>
        <strain evidence="3">BE80</strain>
    </source>
</reference>
<evidence type="ECO:0000256" key="1">
    <source>
        <dbReference type="SAM" id="Coils"/>
    </source>
</evidence>
<dbReference type="Proteomes" id="UP001254832">
    <property type="component" value="Unassembled WGS sequence"/>
</dbReference>
<dbReference type="AlphaFoldDB" id="A0AAP5H743"/>